<dbReference type="Proteomes" id="UP000275408">
    <property type="component" value="Unassembled WGS sequence"/>
</dbReference>
<evidence type="ECO:0000313" key="4">
    <source>
        <dbReference type="Proteomes" id="UP000275408"/>
    </source>
</evidence>
<feature type="compositionally biased region" description="Basic residues" evidence="1">
    <location>
        <begin position="114"/>
        <end position="128"/>
    </location>
</feature>
<dbReference type="AlphaFoldDB" id="A0A3M6V4V4"/>
<keyword evidence="4" id="KW-1185">Reference proteome</keyword>
<dbReference type="GO" id="GO:0006272">
    <property type="term" value="P:leading strand elongation"/>
    <property type="evidence" value="ECO:0007669"/>
    <property type="project" value="TreeGrafter"/>
</dbReference>
<dbReference type="GO" id="GO:0003697">
    <property type="term" value="F:single-stranded DNA binding"/>
    <property type="evidence" value="ECO:0007669"/>
    <property type="project" value="TreeGrafter"/>
</dbReference>
<feature type="domain" description="DNA polymerase alpha catalytic subunit N-terminal" evidence="2">
    <location>
        <begin position="38"/>
        <end position="100"/>
    </location>
</feature>
<dbReference type="GO" id="GO:0006273">
    <property type="term" value="P:lagging strand elongation"/>
    <property type="evidence" value="ECO:0007669"/>
    <property type="project" value="TreeGrafter"/>
</dbReference>
<feature type="compositionally biased region" description="Polar residues" evidence="1">
    <location>
        <begin position="160"/>
        <end position="188"/>
    </location>
</feature>
<feature type="region of interest" description="Disordered" evidence="1">
    <location>
        <begin position="224"/>
        <end position="243"/>
    </location>
</feature>
<organism evidence="3 4">
    <name type="scientific">Pocillopora damicornis</name>
    <name type="common">Cauliflower coral</name>
    <name type="synonym">Millepora damicornis</name>
    <dbReference type="NCBI Taxonomy" id="46731"/>
    <lineage>
        <taxon>Eukaryota</taxon>
        <taxon>Metazoa</taxon>
        <taxon>Cnidaria</taxon>
        <taxon>Anthozoa</taxon>
        <taxon>Hexacorallia</taxon>
        <taxon>Scleractinia</taxon>
        <taxon>Astrocoeniina</taxon>
        <taxon>Pocilloporidae</taxon>
        <taxon>Pocillopora</taxon>
    </lineage>
</organism>
<dbReference type="PANTHER" id="PTHR45861">
    <property type="entry name" value="DNA POLYMERASE ALPHA CATALYTIC SUBUNIT"/>
    <property type="match status" value="1"/>
</dbReference>
<feature type="compositionally biased region" description="Low complexity" evidence="1">
    <location>
        <begin position="1"/>
        <end position="18"/>
    </location>
</feature>
<dbReference type="GO" id="GO:0005658">
    <property type="term" value="C:alpha DNA polymerase:primase complex"/>
    <property type="evidence" value="ECO:0007669"/>
    <property type="project" value="TreeGrafter"/>
</dbReference>
<dbReference type="Gene3D" id="2.40.50.730">
    <property type="match status" value="1"/>
</dbReference>
<feature type="compositionally biased region" description="Basic residues" evidence="1">
    <location>
        <begin position="23"/>
        <end position="32"/>
    </location>
</feature>
<dbReference type="PANTHER" id="PTHR45861:SF1">
    <property type="entry name" value="DNA POLYMERASE ALPHA CATALYTIC SUBUNIT"/>
    <property type="match status" value="1"/>
</dbReference>
<reference evidence="3 4" key="1">
    <citation type="journal article" date="2018" name="Sci. Rep.">
        <title>Comparative analysis of the Pocillopora damicornis genome highlights role of immune system in coral evolution.</title>
        <authorList>
            <person name="Cunning R."/>
            <person name="Bay R.A."/>
            <person name="Gillette P."/>
            <person name="Baker A.C."/>
            <person name="Traylor-Knowles N."/>
        </authorList>
    </citation>
    <scope>NUCLEOTIDE SEQUENCE [LARGE SCALE GENOMIC DNA]</scope>
    <source>
        <strain evidence="3">RSMAS</strain>
        <tissue evidence="3">Whole animal</tissue>
    </source>
</reference>
<dbReference type="OrthoDB" id="6755010at2759"/>
<accession>A0A3M6V4V4</accession>
<comment type="caution">
    <text evidence="3">The sequence shown here is derived from an EMBL/GenBank/DDBJ whole genome shotgun (WGS) entry which is preliminary data.</text>
</comment>
<dbReference type="GO" id="GO:0003887">
    <property type="term" value="F:DNA-directed DNA polymerase activity"/>
    <property type="evidence" value="ECO:0007669"/>
    <property type="project" value="TreeGrafter"/>
</dbReference>
<sequence>MAPTSTGESTTTTNQDDSQSTRRSTRTVKRNAGKTSALDKIRKFRETGERSTFEVGNLDDVYQVVNEDEYSDIVRKRQEDDWVVDDDGTGYVDDGREIFDDDLDDEPPTGKNVPKFKPKRPNVKKPTVKPKTINKMLLAASAKAKKVKQPRPAPVKYSKGTPQVLRTPTSALPTGSTPRRLQQSSGPRQNIFKVEPRSPPKFSHAKNLPAKRKTVVKVEPTERGEGRYSGMVGDPSRGEDDESCETAMDMDLGKHGKIVETIEKKTDRKCALPQKSTEISGDSAWETILENEESHQEVLLDVNVDSSSLPLQEFEGEKVLKFFWFDAYEDRFKLPGTVYLFGKVWIESAKTYV</sequence>
<feature type="non-terminal residue" evidence="3">
    <location>
        <position position="353"/>
    </location>
</feature>
<name>A0A3M6V4V4_POCDA</name>
<feature type="region of interest" description="Disordered" evidence="1">
    <location>
        <begin position="1"/>
        <end position="43"/>
    </location>
</feature>
<feature type="region of interest" description="Disordered" evidence="1">
    <location>
        <begin position="142"/>
        <end position="205"/>
    </location>
</feature>
<feature type="region of interest" description="Disordered" evidence="1">
    <location>
        <begin position="85"/>
        <end position="130"/>
    </location>
</feature>
<dbReference type="GO" id="GO:0003688">
    <property type="term" value="F:DNA replication origin binding"/>
    <property type="evidence" value="ECO:0007669"/>
    <property type="project" value="TreeGrafter"/>
</dbReference>
<dbReference type="Pfam" id="PF12254">
    <property type="entry name" value="DNA_pol_alpha_N"/>
    <property type="match status" value="1"/>
</dbReference>
<dbReference type="InterPro" id="IPR024647">
    <property type="entry name" value="DNA_pol_a_cat_su_N"/>
</dbReference>
<gene>
    <name evidence="3" type="ORF">pdam_00003417</name>
</gene>
<dbReference type="EMBL" id="RCHS01000098">
    <property type="protein sequence ID" value="RMX60899.1"/>
    <property type="molecule type" value="Genomic_DNA"/>
</dbReference>
<dbReference type="STRING" id="46731.A0A3M6V4V4"/>
<dbReference type="GO" id="GO:0003682">
    <property type="term" value="F:chromatin binding"/>
    <property type="evidence" value="ECO:0007669"/>
    <property type="project" value="TreeGrafter"/>
</dbReference>
<evidence type="ECO:0000256" key="1">
    <source>
        <dbReference type="SAM" id="MobiDB-lite"/>
    </source>
</evidence>
<dbReference type="GO" id="GO:1902975">
    <property type="term" value="P:mitotic DNA replication initiation"/>
    <property type="evidence" value="ECO:0007669"/>
    <property type="project" value="TreeGrafter"/>
</dbReference>
<evidence type="ECO:0000259" key="2">
    <source>
        <dbReference type="Pfam" id="PF12254"/>
    </source>
</evidence>
<protein>
    <recommendedName>
        <fullName evidence="2">DNA polymerase alpha catalytic subunit N-terminal domain-containing protein</fullName>
    </recommendedName>
</protein>
<evidence type="ECO:0000313" key="3">
    <source>
        <dbReference type="EMBL" id="RMX60899.1"/>
    </source>
</evidence>
<proteinExistence type="predicted"/>